<name>A0A975HBP9_9SPHN</name>
<evidence type="ECO:0000313" key="18">
    <source>
        <dbReference type="EMBL" id="QTH19576.1"/>
    </source>
</evidence>
<dbReference type="Pfam" id="PF10385">
    <property type="entry name" value="RNA_pol_Rpb2_45"/>
    <property type="match status" value="1"/>
</dbReference>
<dbReference type="Pfam" id="PF04561">
    <property type="entry name" value="RNA_pol_Rpb2_2"/>
    <property type="match status" value="2"/>
</dbReference>
<dbReference type="Gene3D" id="2.40.270.10">
    <property type="entry name" value="DNA-directed RNA polymerase, subunit 2, domain 6"/>
    <property type="match status" value="1"/>
</dbReference>
<dbReference type="Gene3D" id="2.40.50.100">
    <property type="match status" value="1"/>
</dbReference>
<feature type="domain" description="DNA-directed RNA polymerase subunit 2 hybrid-binding" evidence="12">
    <location>
        <begin position="798"/>
        <end position="1362"/>
    </location>
</feature>
<feature type="domain" description="RNA polymerase beta subunit protrusion" evidence="15">
    <location>
        <begin position="30"/>
        <end position="577"/>
    </location>
</feature>
<dbReference type="CDD" id="cd00653">
    <property type="entry name" value="RNA_pol_B_RPB2"/>
    <property type="match status" value="1"/>
</dbReference>
<organism evidence="18 19">
    <name type="scientific">Rhizorhabdus wittichii</name>
    <dbReference type="NCBI Taxonomy" id="160791"/>
    <lineage>
        <taxon>Bacteria</taxon>
        <taxon>Pseudomonadati</taxon>
        <taxon>Pseudomonadota</taxon>
        <taxon>Alphaproteobacteria</taxon>
        <taxon>Sphingomonadales</taxon>
        <taxon>Sphingomonadaceae</taxon>
        <taxon>Rhizorhabdus</taxon>
    </lineage>
</organism>
<reference evidence="18" key="1">
    <citation type="submission" date="2020-07" db="EMBL/GenBank/DDBJ databases">
        <authorList>
            <person name="Camacho E."/>
        </authorList>
    </citation>
    <scope>NUCLEOTIDE SEQUENCE</scope>
    <source>
        <strain evidence="18">MPO218</strain>
    </source>
</reference>
<dbReference type="HAMAP" id="MF_01321">
    <property type="entry name" value="RNApol_bact_RpoB"/>
    <property type="match status" value="1"/>
</dbReference>
<feature type="domain" description="DNA-directed RNA polymerase beta subunit external 1" evidence="17">
    <location>
        <begin position="671"/>
        <end position="736"/>
    </location>
</feature>
<reference evidence="18" key="2">
    <citation type="submission" date="2021-04" db="EMBL/GenBank/DDBJ databases">
        <title>Isolation and genomic analysis of the ibuprofen-degrading bacterium Sphingomonas strain MPO218.</title>
        <authorList>
            <person name="Aulestia M."/>
            <person name="Flores A."/>
            <person name="Mangas E.L."/>
            <person name="Perez-Pulido A.J."/>
            <person name="Santero E."/>
            <person name="Camacho E.M."/>
        </authorList>
    </citation>
    <scope>NUCLEOTIDE SEQUENCE</scope>
    <source>
        <strain evidence="18">MPO218</strain>
    </source>
</reference>
<comment type="subunit">
    <text evidence="8 10">The RNAP catalytic core consists of 2 alpha, 1 beta, 1 beta' and 1 omega subunit. When a sigma factor is associated with the core the holoenzyme is formed, which can initiate transcription.</text>
</comment>
<comment type="similarity">
    <text evidence="2">In the C-terminal section; belongs to the RNA polymerase beta' chain family.</text>
</comment>
<dbReference type="EC" id="2.7.7.6" evidence="8 10"/>
<dbReference type="InterPro" id="IPR014724">
    <property type="entry name" value="RNA_pol_RPB2_OB-fold"/>
</dbReference>
<evidence type="ECO:0000256" key="11">
    <source>
        <dbReference type="SAM" id="Coils"/>
    </source>
</evidence>
<evidence type="ECO:0000256" key="5">
    <source>
        <dbReference type="ARBA" id="ARBA00022695"/>
    </source>
</evidence>
<feature type="coiled-coil region" evidence="11">
    <location>
        <begin position="1018"/>
        <end position="1045"/>
    </location>
</feature>
<evidence type="ECO:0000256" key="10">
    <source>
        <dbReference type="RuleBase" id="RU363031"/>
    </source>
</evidence>
<dbReference type="PROSITE" id="PS01166">
    <property type="entry name" value="RNA_POL_BETA"/>
    <property type="match status" value="1"/>
</dbReference>
<dbReference type="GO" id="GO:0000428">
    <property type="term" value="C:DNA-directed RNA polymerase complex"/>
    <property type="evidence" value="ECO:0007669"/>
    <property type="project" value="UniProtKB-KW"/>
</dbReference>
<dbReference type="FunFam" id="3.90.1800.10:FF:000001">
    <property type="entry name" value="DNA-directed RNA polymerase subunit beta"/>
    <property type="match status" value="1"/>
</dbReference>
<comment type="catalytic activity">
    <reaction evidence="7 8 10">
        <text>RNA(n) + a ribonucleoside 5'-triphosphate = RNA(n+1) + diphosphate</text>
        <dbReference type="Rhea" id="RHEA:21248"/>
        <dbReference type="Rhea" id="RHEA-COMP:14527"/>
        <dbReference type="Rhea" id="RHEA-COMP:17342"/>
        <dbReference type="ChEBI" id="CHEBI:33019"/>
        <dbReference type="ChEBI" id="CHEBI:61557"/>
        <dbReference type="ChEBI" id="CHEBI:140395"/>
        <dbReference type="EC" id="2.7.7.6"/>
    </reaction>
</comment>
<dbReference type="InterPro" id="IPR007641">
    <property type="entry name" value="RNA_pol_Rpb2_7"/>
</dbReference>
<keyword evidence="11" id="KW-0175">Coiled coil</keyword>
<evidence type="ECO:0000256" key="4">
    <source>
        <dbReference type="ARBA" id="ARBA00022679"/>
    </source>
</evidence>
<evidence type="ECO:0000259" key="12">
    <source>
        <dbReference type="Pfam" id="PF00562"/>
    </source>
</evidence>
<keyword evidence="3 8" id="KW-0240">DNA-directed RNA polymerase</keyword>
<dbReference type="InterPro" id="IPR007642">
    <property type="entry name" value="RNA_pol_Rpb2_2"/>
</dbReference>
<dbReference type="SUPFAM" id="SSF64484">
    <property type="entry name" value="beta and beta-prime subunits of DNA dependent RNA-polymerase"/>
    <property type="match status" value="1"/>
</dbReference>
<dbReference type="Gene3D" id="3.90.1800.10">
    <property type="entry name" value="RNA polymerase alpha subunit dimerisation domain"/>
    <property type="match status" value="1"/>
</dbReference>
<dbReference type="Proteomes" id="UP000664914">
    <property type="component" value="Chromosome"/>
</dbReference>
<evidence type="ECO:0000256" key="2">
    <source>
        <dbReference type="ARBA" id="ARBA00009839"/>
    </source>
</evidence>
<evidence type="ECO:0000256" key="8">
    <source>
        <dbReference type="HAMAP-Rule" id="MF_01321"/>
    </source>
</evidence>
<evidence type="ECO:0000256" key="7">
    <source>
        <dbReference type="ARBA" id="ARBA00048552"/>
    </source>
</evidence>
<dbReference type="Pfam" id="PF04563">
    <property type="entry name" value="RNA_pol_Rpb2_1"/>
    <property type="match status" value="1"/>
</dbReference>
<dbReference type="Gene3D" id="2.40.50.150">
    <property type="match status" value="1"/>
</dbReference>
<dbReference type="Gene3D" id="3.90.1110.10">
    <property type="entry name" value="RNA polymerase Rpb2, domain 2"/>
    <property type="match status" value="1"/>
</dbReference>
<gene>
    <name evidence="8 18" type="primary">rpoB</name>
    <name evidence="18" type="ORF">HRJ34_14425</name>
</gene>
<feature type="domain" description="RNA polymerase Rpb2" evidence="14">
    <location>
        <begin position="158"/>
        <end position="222"/>
    </location>
</feature>
<evidence type="ECO:0000259" key="13">
    <source>
        <dbReference type="Pfam" id="PF04560"/>
    </source>
</evidence>
<dbReference type="RefSeq" id="WP_208631576.1">
    <property type="nucleotide sequence ID" value="NZ_CP059319.1"/>
</dbReference>
<dbReference type="InterPro" id="IPR007645">
    <property type="entry name" value="RNA_pol_Rpb2_3"/>
</dbReference>
<dbReference type="InterPro" id="IPR010243">
    <property type="entry name" value="RNA_pol_bsu_bac"/>
</dbReference>
<evidence type="ECO:0000256" key="6">
    <source>
        <dbReference type="ARBA" id="ARBA00023163"/>
    </source>
</evidence>
<dbReference type="InterPro" id="IPR007120">
    <property type="entry name" value="DNA-dir_RNAP_su2_dom"/>
</dbReference>
<evidence type="ECO:0000259" key="16">
    <source>
        <dbReference type="Pfam" id="PF04565"/>
    </source>
</evidence>
<sequence>MATQAVPATAKKRIRKVFGNIHEVVQMPNLIEVQRESYEQFLRSRPADGYVSGLEKTLRSVFPIRDFAGTAELDFVQYELEDPKYDTDECRQRGMTYAAPMRVTLRLIVFEVDPDTETRSVLDIKEQDVYMGDMPLMTENGTFLINGTERVIVSQMHRSPGVLFDHDRGKTHASGKYLFAARVIPYRGSWLDFEFDAKDIVNVRIDRKRKLPVTSLLRALGDAVIEVNPDKGKFEAGDIVAISGVNRACRVKAVAGRLVTVEDPTGAIIPGGLIQTAEGEKIGHVARIRLQGMSGEDILNYFYRTQRFVRGENGWKVPFVAENWRGQKPAFDVVNADTGEVVFPAGTKISPRAANKAGKDGLETLLIPTDQIFGRYSAYDLIDESTGRIYIEAGDEVTPENLEALDKAGFDHVDLLDIDHVSTGPWIRNTLKADKVEDRDHALSEIYRVMRPGEPPTKETAEALFAGLFFDSERYDLSAVGRVKLNMRLELDAEDTVTTLRSEDILAVVKTLVDLKDGKGEIDDIDNLGNRRVRSVGELLENQYRVGLLRMERAVKERMSSVDVSTAMPNDLINAKPAVAAVREFFGSSQLSQFMDQTNPLSEVTHKRRVSALGPGGLTRERAGFEVRDVHPTHYGRICPIETPEGPNIGLINSLASFSRVNKYGFIETPYRKIVDGKVTNEVVYLSAMEEAKHTIAQANAELDGEGRFVEDLISAREAGEFLMAPRDHVTLMDVSPKQLVSVAASLIPFLENDDANRALMGSNMQRQAVPLVRAEAPFVGTGMEETVARDSGAAIAAKRSGIVDQVDATRIVVRATGAVDAGKSGVDIYTLMKFQRSNQSTCINQRPLVKVGDVVNAGDIIADGPSTEFGELALGRNVLVAFMPWNGYNYEDSILISERIVKDDVFTSIHIDEFEVMARDTKLGPEDITRDIPNVGEEALRNLDEAGIVYIGAEVEPGDILCGKITPKGESPMTPEEKLLRAIFGEKASDVRDTSLRLPPGVSGTVVDVRVFNRHGIDKDERAMAIEREEIDRLTKDREDERAILNRANYARLKEMLLGQIATAAPKGIKKGSEINEELLAEVEKREWWKFAVQDDARQADLEAVKAQYDDAVGLIVKKFEDRVEKLQRGDELPPGVLKMVKVFVAVKRKLQPGDKMAGRHGNKGVISRILPQEDMPFLEDGTPVDIVLNPLGVPSRMNVGQIFETHLGWAARGLGKQVTSALEAWREANPDAQAATPPAAVVDRLKEVYGKEYHADIEGRSTDQIVEMAGLLKNGVPMATPVFDGAREADVAEMLRRAGLDESGQVELFDGRTGDQFDRKVTVGYIYMLKLHHLVDDKIHARSIGPYSLVTQQPLGGKAQFGGQRFGEMEVWALQAYGAAYTLQEMLTVKSDDVVGRTKVYEAIVKGDDTFEAGIPESFNVLVKEMRSLGLNVELSSIEDQSDDDDGLAEAAE</sequence>
<dbReference type="PANTHER" id="PTHR20856">
    <property type="entry name" value="DNA-DIRECTED RNA POLYMERASE I SUBUNIT 2"/>
    <property type="match status" value="1"/>
</dbReference>
<comment type="function">
    <text evidence="8 10">DNA-dependent RNA polymerase catalyzes the transcription of DNA into RNA using the four ribonucleoside triphosphates as substrates.</text>
</comment>
<dbReference type="InterPro" id="IPR015712">
    <property type="entry name" value="DNA-dir_RNA_pol_su2"/>
</dbReference>
<dbReference type="NCBIfam" id="TIGR02013">
    <property type="entry name" value="rpoB"/>
    <property type="match status" value="1"/>
</dbReference>
<dbReference type="InterPro" id="IPR007121">
    <property type="entry name" value="RNA_pol_bsu_CS"/>
</dbReference>
<feature type="domain" description="RNA polymerase Rpb2" evidence="16">
    <location>
        <begin position="593"/>
        <end position="661"/>
    </location>
</feature>
<dbReference type="GO" id="GO:0006351">
    <property type="term" value="P:DNA-templated transcription"/>
    <property type="evidence" value="ECO:0007669"/>
    <property type="project" value="UniProtKB-UniRule"/>
</dbReference>
<comment type="similarity">
    <text evidence="8 9">Belongs to the RNA polymerase beta chain family.</text>
</comment>
<keyword evidence="6 8" id="KW-0804">Transcription</keyword>
<dbReference type="Pfam" id="PF04565">
    <property type="entry name" value="RNA_pol_Rpb2_3"/>
    <property type="match status" value="1"/>
</dbReference>
<dbReference type="GO" id="GO:0003899">
    <property type="term" value="F:DNA-directed RNA polymerase activity"/>
    <property type="evidence" value="ECO:0007669"/>
    <property type="project" value="UniProtKB-UniRule"/>
</dbReference>
<comment type="similarity">
    <text evidence="1">In the N-terminal section; belongs to the RNA polymerase beta chain family.</text>
</comment>
<dbReference type="Gene3D" id="2.30.150.10">
    <property type="entry name" value="DNA-directed RNA polymerase, beta subunit, external 1 domain"/>
    <property type="match status" value="1"/>
</dbReference>
<evidence type="ECO:0000259" key="17">
    <source>
        <dbReference type="Pfam" id="PF10385"/>
    </source>
</evidence>
<keyword evidence="5 8" id="KW-0548">Nucleotidyltransferase</keyword>
<feature type="domain" description="RNA polymerase Rpb2" evidence="13">
    <location>
        <begin position="1364"/>
        <end position="1437"/>
    </location>
</feature>
<evidence type="ECO:0000259" key="14">
    <source>
        <dbReference type="Pfam" id="PF04561"/>
    </source>
</evidence>
<dbReference type="GO" id="GO:0032549">
    <property type="term" value="F:ribonucleoside binding"/>
    <property type="evidence" value="ECO:0007669"/>
    <property type="project" value="InterPro"/>
</dbReference>
<evidence type="ECO:0000256" key="3">
    <source>
        <dbReference type="ARBA" id="ARBA00022478"/>
    </source>
</evidence>
<evidence type="ECO:0000313" key="19">
    <source>
        <dbReference type="Proteomes" id="UP000664914"/>
    </source>
</evidence>
<dbReference type="Pfam" id="PF04560">
    <property type="entry name" value="RNA_pol_Rpb2_7"/>
    <property type="match status" value="1"/>
</dbReference>
<accession>A0A975HBP9</accession>
<dbReference type="GO" id="GO:0003677">
    <property type="term" value="F:DNA binding"/>
    <property type="evidence" value="ECO:0007669"/>
    <property type="project" value="UniProtKB-UniRule"/>
</dbReference>
<evidence type="ECO:0000256" key="9">
    <source>
        <dbReference type="RuleBase" id="RU000434"/>
    </source>
</evidence>
<evidence type="ECO:0000256" key="1">
    <source>
        <dbReference type="ARBA" id="ARBA00007616"/>
    </source>
</evidence>
<dbReference type="Pfam" id="PF00562">
    <property type="entry name" value="RNA_pol_Rpb2_6"/>
    <property type="match status" value="1"/>
</dbReference>
<dbReference type="InterPro" id="IPR037034">
    <property type="entry name" value="RNA_pol_Rpb2_2_sf"/>
</dbReference>
<dbReference type="InterPro" id="IPR019462">
    <property type="entry name" value="DNA-dir_RNA_pol_bsu_external_1"/>
</dbReference>
<dbReference type="EMBL" id="CP059319">
    <property type="protein sequence ID" value="QTH19576.1"/>
    <property type="molecule type" value="Genomic_DNA"/>
</dbReference>
<evidence type="ECO:0000259" key="15">
    <source>
        <dbReference type="Pfam" id="PF04563"/>
    </source>
</evidence>
<dbReference type="InterPro" id="IPR042107">
    <property type="entry name" value="DNA-dir_RNA_pol_bsu_ext_1_sf"/>
</dbReference>
<feature type="domain" description="RNA polymerase Rpb2" evidence="14">
    <location>
        <begin position="427"/>
        <end position="534"/>
    </location>
</feature>
<dbReference type="InterPro" id="IPR037033">
    <property type="entry name" value="DNA-dir_RNAP_su2_hyb_sf"/>
</dbReference>
<dbReference type="Gene3D" id="3.90.1100.10">
    <property type="match status" value="2"/>
</dbReference>
<protein>
    <recommendedName>
        <fullName evidence="8 10">DNA-directed RNA polymerase subunit beta</fullName>
        <shortName evidence="8">RNAP subunit beta</shortName>
        <ecNumber evidence="8 10">2.7.7.6</ecNumber>
    </recommendedName>
    <alternativeName>
        <fullName evidence="8">RNA polymerase subunit beta</fullName>
    </alternativeName>
    <alternativeName>
        <fullName evidence="8">Transcriptase subunit beta</fullName>
    </alternativeName>
</protein>
<proteinExistence type="inferred from homology"/>
<keyword evidence="4 8" id="KW-0808">Transferase</keyword>
<dbReference type="NCBIfam" id="NF001616">
    <property type="entry name" value="PRK00405.1"/>
    <property type="match status" value="1"/>
</dbReference>
<dbReference type="InterPro" id="IPR007644">
    <property type="entry name" value="RNA_pol_bsu_protrusion"/>
</dbReference>